<feature type="domain" description="IclR-ED" evidence="5">
    <location>
        <begin position="92"/>
        <end position="248"/>
    </location>
</feature>
<accession>B1M1D7</accession>
<evidence type="ECO:0000313" key="7">
    <source>
        <dbReference type="Proteomes" id="UP000006589"/>
    </source>
</evidence>
<gene>
    <name evidence="6" type="ordered locus">Mrad2831_4142</name>
</gene>
<dbReference type="SUPFAM" id="SSF55781">
    <property type="entry name" value="GAF domain-like"/>
    <property type="match status" value="1"/>
</dbReference>
<organism evidence="6 7">
    <name type="scientific">Methylobacterium radiotolerans (strain ATCC 27329 / DSM 1819 / JCM 2831 / NBRC 15690 / NCIMB 10815 / 0-1)</name>
    <dbReference type="NCBI Taxonomy" id="426355"/>
    <lineage>
        <taxon>Bacteria</taxon>
        <taxon>Pseudomonadati</taxon>
        <taxon>Pseudomonadota</taxon>
        <taxon>Alphaproteobacteria</taxon>
        <taxon>Hyphomicrobiales</taxon>
        <taxon>Methylobacteriaceae</taxon>
        <taxon>Methylobacterium</taxon>
    </lineage>
</organism>
<dbReference type="InterPro" id="IPR036390">
    <property type="entry name" value="WH_DNA-bd_sf"/>
</dbReference>
<dbReference type="KEGG" id="mrd:Mrad2831_4142"/>
<dbReference type="GO" id="GO:0003700">
    <property type="term" value="F:DNA-binding transcription factor activity"/>
    <property type="evidence" value="ECO:0007669"/>
    <property type="project" value="TreeGrafter"/>
</dbReference>
<keyword evidence="2" id="KW-0238">DNA-binding</keyword>
<dbReference type="PANTHER" id="PTHR30136">
    <property type="entry name" value="HELIX-TURN-HELIX TRANSCRIPTIONAL REGULATOR, ICLR FAMILY"/>
    <property type="match status" value="1"/>
</dbReference>
<dbReference type="Pfam" id="PF09339">
    <property type="entry name" value="HTH_IclR"/>
    <property type="match status" value="1"/>
</dbReference>
<dbReference type="GO" id="GO:0003677">
    <property type="term" value="F:DNA binding"/>
    <property type="evidence" value="ECO:0007669"/>
    <property type="project" value="UniProtKB-KW"/>
</dbReference>
<reference evidence="6 7" key="1">
    <citation type="submission" date="2008-03" db="EMBL/GenBank/DDBJ databases">
        <title>Complete sequence of chromosome of Methylobacterium radiotolerans JCM 2831.</title>
        <authorList>
            <consortium name="US DOE Joint Genome Institute"/>
            <person name="Copeland A."/>
            <person name="Lucas S."/>
            <person name="Lapidus A."/>
            <person name="Glavina del Rio T."/>
            <person name="Dalin E."/>
            <person name="Tice H."/>
            <person name="Bruce D."/>
            <person name="Goodwin L."/>
            <person name="Pitluck S."/>
            <person name="Kiss H."/>
            <person name="Brettin T."/>
            <person name="Detter J.C."/>
            <person name="Han C."/>
            <person name="Kuske C.R."/>
            <person name="Schmutz J."/>
            <person name="Larimer F."/>
            <person name="Land M."/>
            <person name="Hauser L."/>
            <person name="Kyrpides N."/>
            <person name="Mikhailova N."/>
            <person name="Marx C.J."/>
            <person name="Richardson P."/>
        </authorList>
    </citation>
    <scope>NUCLEOTIDE SEQUENCE [LARGE SCALE GENOMIC DNA]</scope>
    <source>
        <strain evidence="7">ATCC 27329 / DSM 1819 / JCM 2831 / NBRC 15690 / NCIMB 10815 / 0-1</strain>
    </source>
</reference>
<evidence type="ECO:0000313" key="6">
    <source>
        <dbReference type="EMBL" id="ACB26112.1"/>
    </source>
</evidence>
<dbReference type="GO" id="GO:0045892">
    <property type="term" value="P:negative regulation of DNA-templated transcription"/>
    <property type="evidence" value="ECO:0007669"/>
    <property type="project" value="TreeGrafter"/>
</dbReference>
<feature type="domain" description="HTH iclR-type" evidence="4">
    <location>
        <begin position="30"/>
        <end position="91"/>
    </location>
</feature>
<evidence type="ECO:0000256" key="2">
    <source>
        <dbReference type="ARBA" id="ARBA00023125"/>
    </source>
</evidence>
<dbReference type="InterPro" id="IPR005471">
    <property type="entry name" value="Tscrpt_reg_IclR_N"/>
</dbReference>
<dbReference type="InterPro" id="IPR029016">
    <property type="entry name" value="GAF-like_dom_sf"/>
</dbReference>
<sequence length="250" mass="27864">MDRVSRIPRNRNECEEMAKEARARPNLEGVASADRVLTVLTAFRRGDDALELSELARRTSLVKSTIMRLCISLEKFDLIERLDDGRYRLGVEAARIGSVYQQSFALEERIVPVLERLAAESFETASFYIRRGNQRLCLFRADSPSPLRMNVRPGDMRPMDESAIAQVLRIFGDRRATESSTAQVPLYSSGITDPHVASIAMPVFGTEQRLIGAIALSGPASRLTAERAETLKPRLREAGERLSSELGAQL</sequence>
<protein>
    <submittedName>
        <fullName evidence="6">Transcriptional regulator, IclR family</fullName>
    </submittedName>
</protein>
<dbReference type="SUPFAM" id="SSF46785">
    <property type="entry name" value="Winged helix' DNA-binding domain"/>
    <property type="match status" value="1"/>
</dbReference>
<dbReference type="eggNOG" id="COG1414">
    <property type="taxonomic scope" value="Bacteria"/>
</dbReference>
<keyword evidence="1" id="KW-0805">Transcription regulation</keyword>
<evidence type="ECO:0000256" key="3">
    <source>
        <dbReference type="ARBA" id="ARBA00023163"/>
    </source>
</evidence>
<name>B1M1D7_METRJ</name>
<dbReference type="InterPro" id="IPR050707">
    <property type="entry name" value="HTH_MetabolicPath_Reg"/>
</dbReference>
<dbReference type="Gene3D" id="1.10.10.10">
    <property type="entry name" value="Winged helix-like DNA-binding domain superfamily/Winged helix DNA-binding domain"/>
    <property type="match status" value="1"/>
</dbReference>
<dbReference type="InterPro" id="IPR014757">
    <property type="entry name" value="Tscrpt_reg_IclR_C"/>
</dbReference>
<proteinExistence type="predicted"/>
<dbReference type="SMART" id="SM00346">
    <property type="entry name" value="HTH_ICLR"/>
    <property type="match status" value="1"/>
</dbReference>
<dbReference type="InterPro" id="IPR036388">
    <property type="entry name" value="WH-like_DNA-bd_sf"/>
</dbReference>
<keyword evidence="3" id="KW-0804">Transcription</keyword>
<dbReference type="PANTHER" id="PTHR30136:SF39">
    <property type="entry name" value="TRANSCRIPTIONAL REGULATORY PROTEIN"/>
    <property type="match status" value="1"/>
</dbReference>
<dbReference type="Proteomes" id="UP000006589">
    <property type="component" value="Chromosome"/>
</dbReference>
<dbReference type="Gene3D" id="3.30.450.40">
    <property type="match status" value="2"/>
</dbReference>
<evidence type="ECO:0000256" key="1">
    <source>
        <dbReference type="ARBA" id="ARBA00023015"/>
    </source>
</evidence>
<dbReference type="PROSITE" id="PS51077">
    <property type="entry name" value="HTH_ICLR"/>
    <property type="match status" value="1"/>
</dbReference>
<dbReference type="HOGENOM" id="CLU_062618_4_1_5"/>
<evidence type="ECO:0000259" key="4">
    <source>
        <dbReference type="PROSITE" id="PS51077"/>
    </source>
</evidence>
<evidence type="ECO:0000259" key="5">
    <source>
        <dbReference type="PROSITE" id="PS51078"/>
    </source>
</evidence>
<dbReference type="PROSITE" id="PS51078">
    <property type="entry name" value="ICLR_ED"/>
    <property type="match status" value="1"/>
</dbReference>
<dbReference type="EMBL" id="CP001001">
    <property type="protein sequence ID" value="ACB26112.1"/>
    <property type="molecule type" value="Genomic_DNA"/>
</dbReference>
<dbReference type="AlphaFoldDB" id="B1M1D7"/>
<dbReference type="Pfam" id="PF01614">
    <property type="entry name" value="IclR_C"/>
    <property type="match status" value="1"/>
</dbReference>
<dbReference type="STRING" id="426355.Mrad2831_4142"/>